<dbReference type="InterPro" id="IPR007110">
    <property type="entry name" value="Ig-like_dom"/>
</dbReference>
<evidence type="ECO:0000256" key="2">
    <source>
        <dbReference type="ARBA" id="ARBA00022475"/>
    </source>
</evidence>
<evidence type="ECO:0000256" key="3">
    <source>
        <dbReference type="ARBA" id="ARBA00022729"/>
    </source>
</evidence>
<dbReference type="Proteomes" id="UP001162480">
    <property type="component" value="Chromosome 4"/>
</dbReference>
<dbReference type="Pfam" id="PF13927">
    <property type="entry name" value="Ig_3"/>
    <property type="match status" value="1"/>
</dbReference>
<dbReference type="GO" id="GO:0005886">
    <property type="term" value="C:plasma membrane"/>
    <property type="evidence" value="ECO:0007669"/>
    <property type="project" value="UniProtKB-SubCell"/>
</dbReference>
<proteinExistence type="predicted"/>
<name>A0AA36AT38_OCTVU</name>
<evidence type="ECO:0000256" key="5">
    <source>
        <dbReference type="ARBA" id="ARBA00023136"/>
    </source>
</evidence>
<evidence type="ECO:0000313" key="12">
    <source>
        <dbReference type="Proteomes" id="UP001162480"/>
    </source>
</evidence>
<feature type="domain" description="Ig-like" evidence="10">
    <location>
        <begin position="21"/>
        <end position="110"/>
    </location>
</feature>
<dbReference type="PROSITE" id="PS50835">
    <property type="entry name" value="IG_LIKE"/>
    <property type="match status" value="2"/>
</dbReference>
<evidence type="ECO:0000256" key="1">
    <source>
        <dbReference type="ARBA" id="ARBA00004236"/>
    </source>
</evidence>
<evidence type="ECO:0000313" key="11">
    <source>
        <dbReference type="EMBL" id="CAI9720762.1"/>
    </source>
</evidence>
<dbReference type="InterPro" id="IPR013783">
    <property type="entry name" value="Ig-like_fold"/>
</dbReference>
<dbReference type="InterPro" id="IPR003599">
    <property type="entry name" value="Ig_sub"/>
</dbReference>
<evidence type="ECO:0000256" key="7">
    <source>
        <dbReference type="ARBA" id="ARBA00023180"/>
    </source>
</evidence>
<reference evidence="11" key="1">
    <citation type="submission" date="2023-08" db="EMBL/GenBank/DDBJ databases">
        <authorList>
            <person name="Alioto T."/>
            <person name="Alioto T."/>
            <person name="Gomez Garrido J."/>
        </authorList>
    </citation>
    <scope>NUCLEOTIDE SEQUENCE</scope>
</reference>
<keyword evidence="3" id="KW-0732">Signal</keyword>
<keyword evidence="4" id="KW-0677">Repeat</keyword>
<dbReference type="PANTHER" id="PTHR12231:SF253">
    <property type="entry name" value="DPR-INTERACTING PROTEIN ETA, ISOFORM B-RELATED"/>
    <property type="match status" value="1"/>
</dbReference>
<dbReference type="FunFam" id="2.60.40.10:FF:000328">
    <property type="entry name" value="CLUMA_CG000981, isoform A"/>
    <property type="match status" value="1"/>
</dbReference>
<accession>A0AA36AT38</accession>
<evidence type="ECO:0000256" key="4">
    <source>
        <dbReference type="ARBA" id="ARBA00022737"/>
    </source>
</evidence>
<comment type="subcellular location">
    <subcellularLocation>
        <location evidence="1">Cell membrane</location>
    </subcellularLocation>
</comment>
<dbReference type="SUPFAM" id="SSF48726">
    <property type="entry name" value="Immunoglobulin"/>
    <property type="match status" value="2"/>
</dbReference>
<dbReference type="InterPro" id="IPR013098">
    <property type="entry name" value="Ig_I-set"/>
</dbReference>
<keyword evidence="12" id="KW-1185">Reference proteome</keyword>
<dbReference type="Pfam" id="PF07679">
    <property type="entry name" value="I-set"/>
    <property type="match status" value="1"/>
</dbReference>
<dbReference type="SMART" id="SM00408">
    <property type="entry name" value="IGc2"/>
    <property type="match status" value="2"/>
</dbReference>
<keyword evidence="2" id="KW-1003">Cell membrane</keyword>
<dbReference type="Gene3D" id="2.60.40.10">
    <property type="entry name" value="Immunoglobulins"/>
    <property type="match status" value="2"/>
</dbReference>
<keyword evidence="7" id="KW-0325">Glycoprotein</keyword>
<evidence type="ECO:0000259" key="10">
    <source>
        <dbReference type="PROSITE" id="PS50835"/>
    </source>
</evidence>
<evidence type="ECO:0000256" key="9">
    <source>
        <dbReference type="SAM" id="MobiDB-lite"/>
    </source>
</evidence>
<evidence type="ECO:0000256" key="6">
    <source>
        <dbReference type="ARBA" id="ARBA00023157"/>
    </source>
</evidence>
<dbReference type="PANTHER" id="PTHR12231">
    <property type="entry name" value="CTX-RELATED TYPE I TRANSMEMBRANE PROTEIN"/>
    <property type="match status" value="1"/>
</dbReference>
<dbReference type="SMART" id="SM00409">
    <property type="entry name" value="IG"/>
    <property type="match status" value="2"/>
</dbReference>
<dbReference type="GO" id="GO:0043005">
    <property type="term" value="C:neuron projection"/>
    <property type="evidence" value="ECO:0007669"/>
    <property type="project" value="TreeGrafter"/>
</dbReference>
<keyword evidence="8" id="KW-0393">Immunoglobulin domain</keyword>
<feature type="domain" description="Ig-like" evidence="10">
    <location>
        <begin position="115"/>
        <end position="207"/>
    </location>
</feature>
<keyword evidence="6" id="KW-1015">Disulfide bond</keyword>
<dbReference type="AlphaFoldDB" id="A0AA36AT38"/>
<evidence type="ECO:0000256" key="8">
    <source>
        <dbReference type="ARBA" id="ARBA00023319"/>
    </source>
</evidence>
<dbReference type="InterPro" id="IPR036179">
    <property type="entry name" value="Ig-like_dom_sf"/>
</dbReference>
<organism evidence="11 12">
    <name type="scientific">Octopus vulgaris</name>
    <name type="common">Common octopus</name>
    <dbReference type="NCBI Taxonomy" id="6645"/>
    <lineage>
        <taxon>Eukaryota</taxon>
        <taxon>Metazoa</taxon>
        <taxon>Spiralia</taxon>
        <taxon>Lophotrochozoa</taxon>
        <taxon>Mollusca</taxon>
        <taxon>Cephalopoda</taxon>
        <taxon>Coleoidea</taxon>
        <taxon>Octopodiformes</taxon>
        <taxon>Octopoda</taxon>
        <taxon>Incirrata</taxon>
        <taxon>Octopodidae</taxon>
        <taxon>Octopus</taxon>
    </lineage>
</organism>
<dbReference type="InterPro" id="IPR003598">
    <property type="entry name" value="Ig_sub2"/>
</dbReference>
<feature type="region of interest" description="Disordered" evidence="9">
    <location>
        <begin position="214"/>
        <end position="266"/>
    </location>
</feature>
<feature type="compositionally biased region" description="Polar residues" evidence="9">
    <location>
        <begin position="233"/>
        <end position="248"/>
    </location>
</feature>
<dbReference type="InterPro" id="IPR051170">
    <property type="entry name" value="Neural/epithelial_adhesion"/>
</dbReference>
<keyword evidence="5" id="KW-0472">Membrane</keyword>
<sequence length="295" mass="32871">MCQINTDPVKIKQVVLYVQVPSKIIDHLSSDDMELREGDTVLLVCNVTGVPHPNVTWYRLSKKGKNGREKIGMSGEVLKIRNISRYCDDIYECVAFNGVPPTVSRQIKVSVQFPPEVRVRNKRMGQEIGKMTILECTVTASPLGATHWEKNSNRIENSWKYRAEAYNEDEHTITLSLRIRAVEISDFGEYTCVASNHLGSDQEKMILYEHNGNRIRPASKPDKQNGGNPPLLSHSNQTPPRNRVTTPMNEVWLPGGGQGQSESSAALGSGCKKPITDLLFSCFSLLLAISQVCCI</sequence>
<gene>
    <name evidence="11" type="ORF">OCTVUL_1B028219</name>
</gene>
<protein>
    <submittedName>
        <fullName evidence="11">System-associated membrane CEPU-1-like</fullName>
    </submittedName>
</protein>
<dbReference type="EMBL" id="OX597817">
    <property type="protein sequence ID" value="CAI9720762.1"/>
    <property type="molecule type" value="Genomic_DNA"/>
</dbReference>